<name>A0A0F9KGK9_9ZZZZ</name>
<dbReference type="PANTHER" id="PTHR23309:SF51">
    <property type="entry name" value="3-HYDROXYACYL-COA DEHYDROGENASE-RELATED"/>
    <property type="match status" value="1"/>
</dbReference>
<comment type="caution">
    <text evidence="5">The sequence shown here is derived from an EMBL/GenBank/DDBJ whole genome shotgun (WGS) entry which is preliminary data.</text>
</comment>
<dbReference type="Gene3D" id="1.10.1040.50">
    <property type="match status" value="1"/>
</dbReference>
<feature type="domain" description="3-hydroxyacyl-CoA dehydrogenase C-terminal" evidence="4">
    <location>
        <begin position="75"/>
        <end position="161"/>
    </location>
</feature>
<evidence type="ECO:0000256" key="3">
    <source>
        <dbReference type="ARBA" id="ARBA00023268"/>
    </source>
</evidence>
<protein>
    <recommendedName>
        <fullName evidence="4">3-hydroxyacyl-CoA dehydrogenase C-terminal domain-containing protein</fullName>
    </recommendedName>
</protein>
<dbReference type="AlphaFoldDB" id="A0A0F9KGK9"/>
<dbReference type="GO" id="GO:0016616">
    <property type="term" value="F:oxidoreductase activity, acting on the CH-OH group of donors, NAD or NADP as acceptor"/>
    <property type="evidence" value="ECO:0007669"/>
    <property type="project" value="InterPro"/>
</dbReference>
<feature type="non-terminal residue" evidence="5">
    <location>
        <position position="1"/>
    </location>
</feature>
<organism evidence="5">
    <name type="scientific">marine sediment metagenome</name>
    <dbReference type="NCBI Taxonomy" id="412755"/>
    <lineage>
        <taxon>unclassified sequences</taxon>
        <taxon>metagenomes</taxon>
        <taxon>ecological metagenomes</taxon>
    </lineage>
</organism>
<dbReference type="GO" id="GO:0016829">
    <property type="term" value="F:lyase activity"/>
    <property type="evidence" value="ECO:0007669"/>
    <property type="project" value="UniProtKB-KW"/>
</dbReference>
<dbReference type="GO" id="GO:0016853">
    <property type="term" value="F:isomerase activity"/>
    <property type="evidence" value="ECO:0007669"/>
    <property type="project" value="UniProtKB-KW"/>
</dbReference>
<sequence length="171" mass="19107">SRQALTAEQRGDPRSYAIADTLVEMGRLGQKTGAGYYRYDSHTRARSANPDVLAVIKAEAEKYGVSRRALSDEEILNRHLMALINEGFRILEEGIAQRPSDIDAVYVHGYGFPAYRGGPMFYASRLGLDKVYGCIDDLYKRTGEAYWKPAPLLAKLAENNQSLEDWVASND</sequence>
<keyword evidence="1" id="KW-0413">Isomerase</keyword>
<keyword evidence="2" id="KW-0456">Lyase</keyword>
<proteinExistence type="predicted"/>
<dbReference type="InterPro" id="IPR008927">
    <property type="entry name" value="6-PGluconate_DH-like_C_sf"/>
</dbReference>
<evidence type="ECO:0000259" key="4">
    <source>
        <dbReference type="Pfam" id="PF00725"/>
    </source>
</evidence>
<dbReference type="PANTHER" id="PTHR23309">
    <property type="entry name" value="3-HYDROXYACYL-COA DEHYROGENASE"/>
    <property type="match status" value="1"/>
</dbReference>
<dbReference type="EMBL" id="LAZR01013580">
    <property type="protein sequence ID" value="KKM21298.1"/>
    <property type="molecule type" value="Genomic_DNA"/>
</dbReference>
<gene>
    <name evidence="5" type="ORF">LCGC14_1636810</name>
</gene>
<keyword evidence="3" id="KW-0511">Multifunctional enzyme</keyword>
<dbReference type="SUPFAM" id="SSF48179">
    <property type="entry name" value="6-phosphogluconate dehydrogenase C-terminal domain-like"/>
    <property type="match status" value="2"/>
</dbReference>
<evidence type="ECO:0000256" key="2">
    <source>
        <dbReference type="ARBA" id="ARBA00023239"/>
    </source>
</evidence>
<dbReference type="Pfam" id="PF00725">
    <property type="entry name" value="3HCDH"/>
    <property type="match status" value="1"/>
</dbReference>
<evidence type="ECO:0000313" key="5">
    <source>
        <dbReference type="EMBL" id="KKM21298.1"/>
    </source>
</evidence>
<evidence type="ECO:0000256" key="1">
    <source>
        <dbReference type="ARBA" id="ARBA00023235"/>
    </source>
</evidence>
<dbReference type="GO" id="GO:0006631">
    <property type="term" value="P:fatty acid metabolic process"/>
    <property type="evidence" value="ECO:0007669"/>
    <property type="project" value="InterPro"/>
</dbReference>
<accession>A0A0F9KGK9</accession>
<dbReference type="InterPro" id="IPR006108">
    <property type="entry name" value="3HC_DH_C"/>
</dbReference>
<reference evidence="5" key="1">
    <citation type="journal article" date="2015" name="Nature">
        <title>Complex archaea that bridge the gap between prokaryotes and eukaryotes.</title>
        <authorList>
            <person name="Spang A."/>
            <person name="Saw J.H."/>
            <person name="Jorgensen S.L."/>
            <person name="Zaremba-Niedzwiedzka K."/>
            <person name="Martijn J."/>
            <person name="Lind A.E."/>
            <person name="van Eijk R."/>
            <person name="Schleper C."/>
            <person name="Guy L."/>
            <person name="Ettema T.J."/>
        </authorList>
    </citation>
    <scope>NUCLEOTIDE SEQUENCE</scope>
</reference>